<reference evidence="10 11" key="1">
    <citation type="submission" date="2018-05" db="EMBL/GenBank/DDBJ databases">
        <title>Genome sequencing and assembly of the regulated plant pathogen Lachnellula willkommii and related sister species for the development of diagnostic species identification markers.</title>
        <authorList>
            <person name="Giroux E."/>
            <person name="Bilodeau G."/>
        </authorList>
    </citation>
    <scope>NUCLEOTIDE SEQUENCE [LARGE SCALE GENOMIC DNA]</scope>
    <source>
        <strain evidence="10 11">CBS 185.66</strain>
    </source>
</reference>
<evidence type="ECO:0000256" key="4">
    <source>
        <dbReference type="ARBA" id="ARBA00015520"/>
    </source>
</evidence>
<name>A0A8H8R199_9HELO</name>
<dbReference type="GO" id="GO:0000463">
    <property type="term" value="P:maturation of LSU-rRNA from tricistronic rRNA transcript (SSU-rRNA, 5.8S rRNA, LSU-rRNA)"/>
    <property type="evidence" value="ECO:0007669"/>
    <property type="project" value="TreeGrafter"/>
</dbReference>
<dbReference type="GeneID" id="41985423"/>
<dbReference type="PANTHER" id="PTHR23236">
    <property type="entry name" value="EUKARYOTIC TRANSLATION INITIATION FACTOR 4B/4H"/>
    <property type="match status" value="1"/>
</dbReference>
<evidence type="ECO:0000256" key="2">
    <source>
        <dbReference type="ARBA" id="ARBA00004604"/>
    </source>
</evidence>
<dbReference type="InterPro" id="IPR035979">
    <property type="entry name" value="RBD_domain_sf"/>
</dbReference>
<dbReference type="GO" id="GO:0019843">
    <property type="term" value="F:rRNA binding"/>
    <property type="evidence" value="ECO:0007669"/>
    <property type="project" value="TreeGrafter"/>
</dbReference>
<dbReference type="SMART" id="SM00360">
    <property type="entry name" value="RRM"/>
    <property type="match status" value="2"/>
</dbReference>
<dbReference type="EMBL" id="QGMH01000082">
    <property type="protein sequence ID" value="TVY25925.1"/>
    <property type="molecule type" value="Genomic_DNA"/>
</dbReference>
<dbReference type="Pfam" id="PF00076">
    <property type="entry name" value="RRM_1"/>
    <property type="match status" value="1"/>
</dbReference>
<feature type="region of interest" description="Disordered" evidence="8">
    <location>
        <begin position="46"/>
        <end position="235"/>
    </location>
</feature>
<keyword evidence="6" id="KW-0539">Nucleus</keyword>
<dbReference type="SUPFAM" id="SSF54928">
    <property type="entry name" value="RNA-binding domain, RBD"/>
    <property type="match status" value="2"/>
</dbReference>
<keyword evidence="11" id="KW-1185">Reference proteome</keyword>
<comment type="similarity">
    <text evidence="3">Belongs to the RRM RBM34 family.</text>
</comment>
<feature type="region of interest" description="Disordered" evidence="8">
    <location>
        <begin position="1"/>
        <end position="33"/>
    </location>
</feature>
<dbReference type="Gene3D" id="3.30.70.330">
    <property type="match status" value="2"/>
</dbReference>
<evidence type="ECO:0000256" key="6">
    <source>
        <dbReference type="ARBA" id="ARBA00023242"/>
    </source>
</evidence>
<keyword evidence="5 7" id="KW-0694">RNA-binding</keyword>
<dbReference type="InterPro" id="IPR000504">
    <property type="entry name" value="RRM_dom"/>
</dbReference>
<evidence type="ECO:0000256" key="7">
    <source>
        <dbReference type="PROSITE-ProRule" id="PRU00176"/>
    </source>
</evidence>
<evidence type="ECO:0000256" key="3">
    <source>
        <dbReference type="ARBA" id="ARBA00007077"/>
    </source>
</evidence>
<evidence type="ECO:0000256" key="8">
    <source>
        <dbReference type="SAM" id="MobiDB-lite"/>
    </source>
</evidence>
<dbReference type="PANTHER" id="PTHR23236:SF25">
    <property type="entry name" value="RNA-BINDING PROTEIN 34"/>
    <property type="match status" value="1"/>
</dbReference>
<accession>A0A8H8R199</accession>
<protein>
    <recommendedName>
        <fullName evidence="4">Nucleolar protein 12</fullName>
    </recommendedName>
</protein>
<comment type="function">
    <text evidence="1">Involved in pre-25S rRNA processing.</text>
</comment>
<comment type="subcellular location">
    <subcellularLocation>
        <location evidence="2">Nucleus</location>
        <location evidence="2">Nucleolus</location>
    </subcellularLocation>
</comment>
<organism evidence="10 11">
    <name type="scientific">Lachnellula hyalina</name>
    <dbReference type="NCBI Taxonomy" id="1316788"/>
    <lineage>
        <taxon>Eukaryota</taxon>
        <taxon>Fungi</taxon>
        <taxon>Dikarya</taxon>
        <taxon>Ascomycota</taxon>
        <taxon>Pezizomycotina</taxon>
        <taxon>Leotiomycetes</taxon>
        <taxon>Helotiales</taxon>
        <taxon>Lachnaceae</taxon>
        <taxon>Lachnellula</taxon>
    </lineage>
</organism>
<evidence type="ECO:0000259" key="9">
    <source>
        <dbReference type="PROSITE" id="PS50102"/>
    </source>
</evidence>
<dbReference type="InterPro" id="IPR012677">
    <property type="entry name" value="Nucleotide-bd_a/b_plait_sf"/>
</dbReference>
<feature type="domain" description="RRM" evidence="9">
    <location>
        <begin position="361"/>
        <end position="462"/>
    </location>
</feature>
<evidence type="ECO:0000256" key="1">
    <source>
        <dbReference type="ARBA" id="ARBA00002475"/>
    </source>
</evidence>
<dbReference type="Proteomes" id="UP000431533">
    <property type="component" value="Unassembled WGS sequence"/>
</dbReference>
<evidence type="ECO:0000256" key="5">
    <source>
        <dbReference type="ARBA" id="ARBA00022884"/>
    </source>
</evidence>
<sequence>MGKRSHKNVDSAESTNNGSSKSHSKNSLLPNDKAIDPSLAALFASSAGPVKAPPKARYEEPPPPRKQSIPEAEDTSEDDNSDSGDEDEELSSVDEDLEDGGAMVLSDDEDQDLSERSEEEPNLDRIIEASAPKPDRKRKRKADEEDLEGKYMQKLAREEEREEEERQAERRLKRQRTTATEDDMMSEEEEDVEDKNSSGSEDGSEDEAVNSQNSLPSDVPMHESLAPSKETTELEKATRTVFLANVSTEAISSKSAKKTLMTHMGSFIESLSAPPEGKPLHKVESLRFRSTAYAGTSLPKKAAFAKKDLMAATTKSTNAYVVYSTAYAAREAVKRLNGTVVLDRHLRVDGVAHPAKTDHRRCVFVGNLGFVDDESMLDQGGENERKRSKNPSDIEEGLWRQFNKAGKVESVRVVRDEKTRVGKGFAYVQFEDANAVEAALLFHEKKYPPMLPRVLRVVRAKAVRKTALASSSRSSNFKAPGKDRVYNPKMPAEQSSLQGRAGKLLGRAGAAQFKNSKGSGANDMVLGKRGEGKASGIEGILKTPEKVVFEGYRATSANKPKLGGKGKKSGKPVNRGAKRASAWKKNGGSKKAK</sequence>
<feature type="compositionally biased region" description="Basic residues" evidence="8">
    <location>
        <begin position="562"/>
        <end position="593"/>
    </location>
</feature>
<feature type="compositionally biased region" description="Acidic residues" evidence="8">
    <location>
        <begin position="180"/>
        <end position="193"/>
    </location>
</feature>
<evidence type="ECO:0000313" key="11">
    <source>
        <dbReference type="Proteomes" id="UP000431533"/>
    </source>
</evidence>
<evidence type="ECO:0000313" key="10">
    <source>
        <dbReference type="EMBL" id="TVY25925.1"/>
    </source>
</evidence>
<feature type="compositionally biased region" description="Acidic residues" evidence="8">
    <location>
        <begin position="71"/>
        <end position="99"/>
    </location>
</feature>
<dbReference type="PROSITE" id="PS50102">
    <property type="entry name" value="RRM"/>
    <property type="match status" value="1"/>
</dbReference>
<comment type="caution">
    <text evidence="10">The sequence shown here is derived from an EMBL/GenBank/DDBJ whole genome shotgun (WGS) entry which is preliminary data.</text>
</comment>
<dbReference type="AlphaFoldDB" id="A0A8H8R199"/>
<dbReference type="RefSeq" id="XP_031004713.1">
    <property type="nucleotide sequence ID" value="XM_031150174.1"/>
</dbReference>
<feature type="region of interest" description="Disordered" evidence="8">
    <location>
        <begin position="552"/>
        <end position="593"/>
    </location>
</feature>
<dbReference type="GO" id="GO:0005730">
    <property type="term" value="C:nucleolus"/>
    <property type="evidence" value="ECO:0007669"/>
    <property type="project" value="UniProtKB-SubCell"/>
</dbReference>
<feature type="compositionally biased region" description="Acidic residues" evidence="8">
    <location>
        <begin position="106"/>
        <end position="121"/>
    </location>
</feature>
<proteinExistence type="inferred from homology"/>
<feature type="compositionally biased region" description="Low complexity" evidence="8">
    <location>
        <begin position="14"/>
        <end position="27"/>
    </location>
</feature>
<gene>
    <name evidence="10" type="primary">NOP12</name>
    <name evidence="10" type="ORF">LHYA1_G005225</name>
</gene>
<dbReference type="OrthoDB" id="442677at2759"/>
<feature type="compositionally biased region" description="Basic and acidic residues" evidence="8">
    <location>
        <begin position="148"/>
        <end position="159"/>
    </location>
</feature>